<dbReference type="InterPro" id="IPR050090">
    <property type="entry name" value="Tyrosine_recombinase_XerCD"/>
</dbReference>
<reference evidence="4 5" key="1">
    <citation type="submission" date="2020-04" db="EMBL/GenBank/DDBJ databases">
        <title>Acinetobacter Taxon 24.</title>
        <authorList>
            <person name="Nemec A."/>
            <person name="Radolfova-Krizova L."/>
            <person name="Higgins P.G."/>
            <person name="Spanelova P."/>
        </authorList>
    </citation>
    <scope>NUCLEOTIDE SEQUENCE [LARGE SCALE GENOMIC DNA]</scope>
    <source>
        <strain evidence="4 5">ANC 4279</strain>
    </source>
</reference>
<feature type="domain" description="Tyr recombinase" evidence="3">
    <location>
        <begin position="189"/>
        <end position="373"/>
    </location>
</feature>
<dbReference type="CDD" id="cd00397">
    <property type="entry name" value="DNA_BRE_C"/>
    <property type="match status" value="1"/>
</dbReference>
<dbReference type="Proteomes" id="UP000546536">
    <property type="component" value="Unassembled WGS sequence"/>
</dbReference>
<dbReference type="InterPro" id="IPR002104">
    <property type="entry name" value="Integrase_catalytic"/>
</dbReference>
<dbReference type="PANTHER" id="PTHR30349:SF64">
    <property type="entry name" value="PROPHAGE INTEGRASE INTD-RELATED"/>
    <property type="match status" value="1"/>
</dbReference>
<gene>
    <name evidence="4" type="ORF">HLH13_10960</name>
</gene>
<proteinExistence type="predicted"/>
<dbReference type="EMBL" id="JABERG010000016">
    <property type="protein sequence ID" value="NNH88212.1"/>
    <property type="molecule type" value="Genomic_DNA"/>
</dbReference>
<evidence type="ECO:0000259" key="3">
    <source>
        <dbReference type="PROSITE" id="PS51898"/>
    </source>
</evidence>
<dbReference type="InterPro" id="IPR013762">
    <property type="entry name" value="Integrase-like_cat_sf"/>
</dbReference>
<evidence type="ECO:0000256" key="2">
    <source>
        <dbReference type="ARBA" id="ARBA00023172"/>
    </source>
</evidence>
<keyword evidence="1" id="KW-0229">DNA integration</keyword>
<dbReference type="InterPro" id="IPR011010">
    <property type="entry name" value="DNA_brk_join_enz"/>
</dbReference>
<keyword evidence="5" id="KW-1185">Reference proteome</keyword>
<dbReference type="PANTHER" id="PTHR30349">
    <property type="entry name" value="PHAGE INTEGRASE-RELATED"/>
    <property type="match status" value="1"/>
</dbReference>
<name>A0ABX1V4H2_9GAMM</name>
<protein>
    <submittedName>
        <fullName evidence="4">Site-specific integrase</fullName>
    </submittedName>
</protein>
<dbReference type="Pfam" id="PF00589">
    <property type="entry name" value="Phage_integrase"/>
    <property type="match status" value="1"/>
</dbReference>
<dbReference type="SUPFAM" id="SSF56349">
    <property type="entry name" value="DNA breaking-rejoining enzymes"/>
    <property type="match status" value="1"/>
</dbReference>
<comment type="caution">
    <text evidence="4">The sequence shown here is derived from an EMBL/GenBank/DDBJ whole genome shotgun (WGS) entry which is preliminary data.</text>
</comment>
<dbReference type="PROSITE" id="PS51898">
    <property type="entry name" value="TYR_RECOMBINASE"/>
    <property type="match status" value="1"/>
</dbReference>
<evidence type="ECO:0000313" key="5">
    <source>
        <dbReference type="Proteomes" id="UP000546536"/>
    </source>
</evidence>
<evidence type="ECO:0000313" key="4">
    <source>
        <dbReference type="EMBL" id="NNH88212.1"/>
    </source>
</evidence>
<accession>A0ABX1V4H2</accession>
<evidence type="ECO:0000256" key="1">
    <source>
        <dbReference type="ARBA" id="ARBA00022908"/>
    </source>
</evidence>
<sequence length="385" mass="44809">MVAIMGTVTKRITTKGEVRYRALIQVRKQDIDFSESKTFSKKTFAEAWLKKREAELEANPDILLGKVKAKSIRLSEAIDRYIEDVNGIGTSKLYKLQFIKTYDFAKKRLSELTREDYAQYTITRRRGDPTKGLEPISKATAEQDLQFLRSVLNHAELVLNEHNAINELHLAMRGLRNARQIDRSESRERLPTSIELQTLTNHFYSLWLRPNATMPLHLIMWLAIYTSRRRGELFRLRLDDYDAEHGVWMVRDIKNPKGAKGNNKRFKVNEKAKYIIDQLLDPAIRKKMMRLGGDENLLLPLDASSTTRIFTNACKIHGIDDLWWHDLRHEAATRFAEQGLTIPQIQQYTLHDSWGSLQRYVNLDLIRKKVLDCEDAIFIAKKLNI</sequence>
<organism evidence="4 5">
    <name type="scientific">Acinetobacter terrae</name>
    <dbReference type="NCBI Taxonomy" id="2731247"/>
    <lineage>
        <taxon>Bacteria</taxon>
        <taxon>Pseudomonadati</taxon>
        <taxon>Pseudomonadota</taxon>
        <taxon>Gammaproteobacteria</taxon>
        <taxon>Moraxellales</taxon>
        <taxon>Moraxellaceae</taxon>
        <taxon>Acinetobacter</taxon>
        <taxon>Acinetobacter Taxon 24</taxon>
    </lineage>
</organism>
<keyword evidence="2" id="KW-0233">DNA recombination</keyword>
<dbReference type="Gene3D" id="1.10.443.10">
    <property type="entry name" value="Intergrase catalytic core"/>
    <property type="match status" value="1"/>
</dbReference>